<gene>
    <name evidence="1" type="ORF">Shyd_85580</name>
</gene>
<protein>
    <submittedName>
        <fullName evidence="1">Transposase</fullName>
    </submittedName>
</protein>
<name>A0ABQ3PQ74_9ACTN</name>
<dbReference type="Proteomes" id="UP001052739">
    <property type="component" value="Unassembled WGS sequence"/>
</dbReference>
<dbReference type="InterPro" id="IPR009057">
    <property type="entry name" value="Homeodomain-like_sf"/>
</dbReference>
<keyword evidence="2" id="KW-1185">Reference proteome</keyword>
<proteinExistence type="predicted"/>
<dbReference type="InterPro" id="IPR002514">
    <property type="entry name" value="Transposase_8"/>
</dbReference>
<accession>A0ABQ3PQ74</accession>
<dbReference type="EMBL" id="BNDW01000117">
    <property type="protein sequence ID" value="GHI27187.1"/>
    <property type="molecule type" value="Genomic_DNA"/>
</dbReference>
<comment type="caution">
    <text evidence="1">The sequence shown here is derived from an EMBL/GenBank/DDBJ whole genome shotgun (WGS) entry which is preliminary data.</text>
</comment>
<dbReference type="SUPFAM" id="SSF46689">
    <property type="entry name" value="Homeodomain-like"/>
    <property type="match status" value="1"/>
</dbReference>
<organism evidence="1 2">
    <name type="scientific">Streptomyces hydrogenans</name>
    <dbReference type="NCBI Taxonomy" id="1873719"/>
    <lineage>
        <taxon>Bacteria</taxon>
        <taxon>Bacillati</taxon>
        <taxon>Actinomycetota</taxon>
        <taxon>Actinomycetes</taxon>
        <taxon>Kitasatosporales</taxon>
        <taxon>Streptomycetaceae</taxon>
        <taxon>Streptomyces</taxon>
    </lineage>
</organism>
<sequence length="103" mass="11458">MGRRSPYPEEFRKDAVALYRAAAGKGTYAAVAADLGITAESLRTWVRKDEPQAVPGRRDTAGEAEEPARLRAENARLLKAEKESHLERETLRRAAAYFAQEAK</sequence>
<evidence type="ECO:0000313" key="1">
    <source>
        <dbReference type="EMBL" id="GHI27187.1"/>
    </source>
</evidence>
<dbReference type="Gene3D" id="1.10.10.60">
    <property type="entry name" value="Homeodomain-like"/>
    <property type="match status" value="1"/>
</dbReference>
<dbReference type="Pfam" id="PF01527">
    <property type="entry name" value="HTH_Tnp_1"/>
    <property type="match status" value="1"/>
</dbReference>
<evidence type="ECO:0000313" key="2">
    <source>
        <dbReference type="Proteomes" id="UP001052739"/>
    </source>
</evidence>
<reference evidence="1" key="1">
    <citation type="submission" date="2024-05" db="EMBL/GenBank/DDBJ databases">
        <title>Whole genome shotgun sequence of Streptomyces hydrogenans NBRC 13475.</title>
        <authorList>
            <person name="Komaki H."/>
            <person name="Tamura T."/>
        </authorList>
    </citation>
    <scope>NUCLEOTIDE SEQUENCE</scope>
    <source>
        <strain evidence="1">NBRC 13475</strain>
    </source>
</reference>